<comment type="caution">
    <text evidence="10">The sequence shown here is derived from an EMBL/GenBank/DDBJ whole genome shotgun (WGS) entry which is preliminary data.</text>
</comment>
<dbReference type="SMART" id="SM00717">
    <property type="entry name" value="SANT"/>
    <property type="match status" value="2"/>
</dbReference>
<keyword evidence="11" id="KW-1185">Reference proteome</keyword>
<dbReference type="GO" id="GO:0003677">
    <property type="term" value="F:DNA binding"/>
    <property type="evidence" value="ECO:0007669"/>
    <property type="project" value="UniProtKB-KW"/>
</dbReference>
<dbReference type="PANTHER" id="PTHR47997">
    <property type="entry name" value="MYB DOMAIN PROTEIN 55"/>
    <property type="match status" value="1"/>
</dbReference>
<dbReference type="FunFam" id="1.10.10.60:FF:000047">
    <property type="entry name" value="Myb transcription factor"/>
    <property type="match status" value="1"/>
</dbReference>
<dbReference type="GO" id="GO:0005634">
    <property type="term" value="C:nucleus"/>
    <property type="evidence" value="ECO:0007669"/>
    <property type="project" value="UniProtKB-SubCell"/>
</dbReference>
<dbReference type="Gene3D" id="1.10.10.60">
    <property type="entry name" value="Homeodomain-like"/>
    <property type="match status" value="2"/>
</dbReference>
<dbReference type="EMBL" id="RXIC02000492">
    <property type="protein sequence ID" value="KAB1199163.1"/>
    <property type="molecule type" value="Genomic_DNA"/>
</dbReference>
<evidence type="ECO:0000256" key="7">
    <source>
        <dbReference type="SAM" id="MobiDB-lite"/>
    </source>
</evidence>
<keyword evidence="4" id="KW-0238">DNA-binding</keyword>
<keyword evidence="3" id="KW-0805">Transcription regulation</keyword>
<feature type="region of interest" description="Disordered" evidence="7">
    <location>
        <begin position="119"/>
        <end position="217"/>
    </location>
</feature>
<dbReference type="InterPro" id="IPR009057">
    <property type="entry name" value="Homeodomain-like_sf"/>
</dbReference>
<dbReference type="FunFam" id="1.10.10.60:FF:000221">
    <property type="entry name" value="MYB transcription factor"/>
    <property type="match status" value="1"/>
</dbReference>
<sequence length="440" mass="48831">MGRHSCCYKQKLRKGLWSPEEDEKLLNYITKHGHGCWSSVPKLAGLQRCGKSCRLRWINYLRPDLKRGAFSPQEENVIIELHAVLGNRWSQIAAQLPGRTDNEIKNLWNSFLKKKLRQRGIDPNTHKPLSQVENDKKKLPTTNKSSEKVSIGSNELNVIEATNSKPPPMGSERYPINVSSSSKIKNSSGSNNSLTTPPPSQEFLTDRFDGTSYENSSTSCRPSDLVGYFSFQHSNYGPNIGLSVNPATSLCRNPDFRSSERISDFNSIMTPSMLHSMSRSIFPSPTHIKPPVSLTSNNASMGSDDVNGIQNWETSTFKNKGSNSVGGSSSTELQGNNNFLENYALCWGLADDIEAHVHPLEGEVGGIKWSEYLHTQFLLGTTVQNQTAQLMCSEIKPEIGFTSIGSSTTWHHNQNPQALHSPDVHNKKLQQLAVAFGKSL</sequence>
<dbReference type="Proteomes" id="UP000516437">
    <property type="component" value="Unassembled WGS sequence"/>
</dbReference>
<evidence type="ECO:0000256" key="3">
    <source>
        <dbReference type="ARBA" id="ARBA00023015"/>
    </source>
</evidence>
<evidence type="ECO:0000313" key="11">
    <source>
        <dbReference type="Proteomes" id="UP000516437"/>
    </source>
</evidence>
<dbReference type="InterPro" id="IPR001005">
    <property type="entry name" value="SANT/Myb"/>
</dbReference>
<name>A0A6A1UFX5_9ROSI</name>
<dbReference type="PANTHER" id="PTHR47997:SF75">
    <property type="entry name" value="MYB DOMAIN PROTEIN 55"/>
    <property type="match status" value="1"/>
</dbReference>
<evidence type="ECO:0000256" key="4">
    <source>
        <dbReference type="ARBA" id="ARBA00023125"/>
    </source>
</evidence>
<dbReference type="InterPro" id="IPR051953">
    <property type="entry name" value="Plant_SW-associated_TFs"/>
</dbReference>
<dbReference type="PROSITE" id="PS51294">
    <property type="entry name" value="HTH_MYB"/>
    <property type="match status" value="2"/>
</dbReference>
<feature type="domain" description="Myb-like" evidence="8">
    <location>
        <begin position="62"/>
        <end position="112"/>
    </location>
</feature>
<evidence type="ECO:0000256" key="5">
    <source>
        <dbReference type="ARBA" id="ARBA00023163"/>
    </source>
</evidence>
<protein>
    <submittedName>
        <fullName evidence="10">Transcription factor MYB86</fullName>
    </submittedName>
</protein>
<dbReference type="PROSITE" id="PS50090">
    <property type="entry name" value="MYB_LIKE"/>
    <property type="match status" value="2"/>
</dbReference>
<dbReference type="OrthoDB" id="2143914at2759"/>
<comment type="subcellular location">
    <subcellularLocation>
        <location evidence="1">Nucleus</location>
    </subcellularLocation>
</comment>
<feature type="domain" description="Myb-like" evidence="8">
    <location>
        <begin position="9"/>
        <end position="61"/>
    </location>
</feature>
<keyword evidence="6" id="KW-0539">Nucleus</keyword>
<evidence type="ECO:0000313" key="10">
    <source>
        <dbReference type="EMBL" id="KAB1199163.1"/>
    </source>
</evidence>
<evidence type="ECO:0000256" key="2">
    <source>
        <dbReference type="ARBA" id="ARBA00022737"/>
    </source>
</evidence>
<feature type="domain" description="HTH myb-type" evidence="9">
    <location>
        <begin position="9"/>
        <end position="65"/>
    </location>
</feature>
<evidence type="ECO:0000256" key="6">
    <source>
        <dbReference type="ARBA" id="ARBA00023242"/>
    </source>
</evidence>
<dbReference type="InterPro" id="IPR017930">
    <property type="entry name" value="Myb_dom"/>
</dbReference>
<gene>
    <name evidence="10" type="ORF">CJ030_MR0G027023</name>
</gene>
<evidence type="ECO:0000259" key="9">
    <source>
        <dbReference type="PROSITE" id="PS51294"/>
    </source>
</evidence>
<feature type="compositionally biased region" description="Polar residues" evidence="7">
    <location>
        <begin position="151"/>
        <end position="164"/>
    </location>
</feature>
<feature type="domain" description="HTH myb-type" evidence="9">
    <location>
        <begin position="66"/>
        <end position="116"/>
    </location>
</feature>
<dbReference type="CDD" id="cd00167">
    <property type="entry name" value="SANT"/>
    <property type="match status" value="2"/>
</dbReference>
<dbReference type="Pfam" id="PF00249">
    <property type="entry name" value="Myb_DNA-binding"/>
    <property type="match status" value="2"/>
</dbReference>
<organism evidence="10 11">
    <name type="scientific">Morella rubra</name>
    <name type="common">Chinese bayberry</name>
    <dbReference type="NCBI Taxonomy" id="262757"/>
    <lineage>
        <taxon>Eukaryota</taxon>
        <taxon>Viridiplantae</taxon>
        <taxon>Streptophyta</taxon>
        <taxon>Embryophyta</taxon>
        <taxon>Tracheophyta</taxon>
        <taxon>Spermatophyta</taxon>
        <taxon>Magnoliopsida</taxon>
        <taxon>eudicotyledons</taxon>
        <taxon>Gunneridae</taxon>
        <taxon>Pentapetalae</taxon>
        <taxon>rosids</taxon>
        <taxon>fabids</taxon>
        <taxon>Fagales</taxon>
        <taxon>Myricaceae</taxon>
        <taxon>Morella</taxon>
    </lineage>
</organism>
<accession>A0A6A1UFX5</accession>
<evidence type="ECO:0000256" key="1">
    <source>
        <dbReference type="ARBA" id="ARBA00004123"/>
    </source>
</evidence>
<reference evidence="10 11" key="1">
    <citation type="journal article" date="2019" name="Plant Biotechnol. J.">
        <title>The red bayberry genome and genetic basis of sex determination.</title>
        <authorList>
            <person name="Jia H.M."/>
            <person name="Jia H.J."/>
            <person name="Cai Q.L."/>
            <person name="Wang Y."/>
            <person name="Zhao H.B."/>
            <person name="Yang W.F."/>
            <person name="Wang G.Y."/>
            <person name="Li Y.H."/>
            <person name="Zhan D.L."/>
            <person name="Shen Y.T."/>
            <person name="Niu Q.F."/>
            <person name="Chang L."/>
            <person name="Qiu J."/>
            <person name="Zhao L."/>
            <person name="Xie H.B."/>
            <person name="Fu W.Y."/>
            <person name="Jin J."/>
            <person name="Li X.W."/>
            <person name="Jiao Y."/>
            <person name="Zhou C.C."/>
            <person name="Tu T."/>
            <person name="Chai C.Y."/>
            <person name="Gao J.L."/>
            <person name="Fan L.J."/>
            <person name="van de Weg E."/>
            <person name="Wang J.Y."/>
            <person name="Gao Z.S."/>
        </authorList>
    </citation>
    <scope>NUCLEOTIDE SEQUENCE [LARGE SCALE GENOMIC DNA]</scope>
    <source>
        <tissue evidence="10">Leaves</tissue>
    </source>
</reference>
<feature type="compositionally biased region" description="Low complexity" evidence="7">
    <location>
        <begin position="176"/>
        <end position="193"/>
    </location>
</feature>
<keyword evidence="5" id="KW-0804">Transcription</keyword>
<dbReference type="SUPFAM" id="SSF46689">
    <property type="entry name" value="Homeodomain-like"/>
    <property type="match status" value="1"/>
</dbReference>
<dbReference type="AlphaFoldDB" id="A0A6A1UFX5"/>
<keyword evidence="2" id="KW-0677">Repeat</keyword>
<evidence type="ECO:0000259" key="8">
    <source>
        <dbReference type="PROSITE" id="PS50090"/>
    </source>
</evidence>
<proteinExistence type="predicted"/>